<feature type="region of interest" description="Disordered" evidence="1">
    <location>
        <begin position="57"/>
        <end position="79"/>
    </location>
</feature>
<dbReference type="Proteomes" id="UP000507222">
    <property type="component" value="Unassembled WGS sequence"/>
</dbReference>
<dbReference type="EMBL" id="CAEKDK010000001">
    <property type="protein sequence ID" value="CAB4264044.1"/>
    <property type="molecule type" value="Genomic_DNA"/>
</dbReference>
<accession>A0A6J5TJU9</accession>
<name>A0A6J5TJU9_PRUAR</name>
<dbReference type="AlphaFoldDB" id="A0A6J5TJU9"/>
<protein>
    <submittedName>
        <fullName evidence="2">Uncharacterized protein</fullName>
    </submittedName>
</protein>
<gene>
    <name evidence="2" type="ORF">CURHAP_LOCUS5548</name>
</gene>
<evidence type="ECO:0000313" key="3">
    <source>
        <dbReference type="Proteomes" id="UP000507222"/>
    </source>
</evidence>
<feature type="region of interest" description="Disordered" evidence="1">
    <location>
        <begin position="1"/>
        <end position="32"/>
    </location>
</feature>
<evidence type="ECO:0000313" key="2">
    <source>
        <dbReference type="EMBL" id="CAB4264044.1"/>
    </source>
</evidence>
<organism evidence="2 3">
    <name type="scientific">Prunus armeniaca</name>
    <name type="common">Apricot</name>
    <name type="synonym">Armeniaca vulgaris</name>
    <dbReference type="NCBI Taxonomy" id="36596"/>
    <lineage>
        <taxon>Eukaryota</taxon>
        <taxon>Viridiplantae</taxon>
        <taxon>Streptophyta</taxon>
        <taxon>Embryophyta</taxon>
        <taxon>Tracheophyta</taxon>
        <taxon>Spermatophyta</taxon>
        <taxon>Magnoliopsida</taxon>
        <taxon>eudicotyledons</taxon>
        <taxon>Gunneridae</taxon>
        <taxon>Pentapetalae</taxon>
        <taxon>rosids</taxon>
        <taxon>fabids</taxon>
        <taxon>Rosales</taxon>
        <taxon>Rosaceae</taxon>
        <taxon>Amygdaloideae</taxon>
        <taxon>Amygdaleae</taxon>
        <taxon>Prunus</taxon>
    </lineage>
</organism>
<sequence>MPPLPNGKGRAELGESSQHNHRHENQPTRLGKLQVFTSCRNKPKLLKASTARNEIQNFSQEHLPNDKNWPGAAYGRTAF</sequence>
<evidence type="ECO:0000256" key="1">
    <source>
        <dbReference type="SAM" id="MobiDB-lite"/>
    </source>
</evidence>
<proteinExistence type="predicted"/>
<reference evidence="2 3" key="1">
    <citation type="submission" date="2020-05" db="EMBL/GenBank/DDBJ databases">
        <authorList>
            <person name="Campoy J."/>
            <person name="Schneeberger K."/>
            <person name="Spophaly S."/>
        </authorList>
    </citation>
    <scope>NUCLEOTIDE SEQUENCE [LARGE SCALE GENOMIC DNA]</scope>
    <source>
        <strain evidence="2">PruArmRojPasFocal</strain>
    </source>
</reference>